<evidence type="ECO:0000256" key="2">
    <source>
        <dbReference type="SAM" id="MobiDB-lite"/>
    </source>
</evidence>
<sequence>MEDVFSELDSVKDELKKLKAEYKIKTELSECLKKVHNEQLLKFEEAKKLIEKQSQELKDKCEEVAEAKELSKKLESCLQEKDLSLRHLGSLNEKAKYDFEQKLRTLEGENRDLVSCLDEMTARNREFEKDVYASRNKIEAFKKLLLDKEKKCIEAQQMAKECNESRDRDEMLVKLADENECVRDQLKWKKEKLNHLEEAHKRVRHEFEMSKENWKREEMALIEEISKLQTKFNCQTIMLECLQTRLEMCNHALAREESKRKSLEVRVSDYELRFENAFVQVQEENLEIQRMTAQRNEEIAMLRTTLAAKETFAKEVEFKTVHLERMNEELAESLKELQEAQIRNAGTTTSGKMHNKLRHLEQVHAICSEKLKAKEVEWLSEMEKIKGNVISCKSELKYKDEQIKKLQMELESCSTTQLLNEEIQIILAFFKSEISEAYSKIYDMKDEMKLFNKEKAQLDMSCSALEDVHPKFEEEQKNVEGLAERVDSLEHIEQPPFLKDEELERHKKFVEECCVSQLHLKNHCIQMESCLNNDPQNLCEALTMENAQPNADIDEVTQSDAFGEEEEEVYRQMMNCLLVQDEMTDMYKRESERLTRIFQEKDMKLKDLQQQVELLETKLAAEAEKMAACLQDNENQAQVAKEESIGRENLLKQEFRRELEAATVARLDAERVLFKVTNEKDDAIKNLKLLEASLEQDFTNLAASFFSDAVENQVKIDVLIEALEKGNVTDISTEDKDKESLMDKQRSLEQLCKQLEFDKEVLHQDIMKLSTEKENLMVYAQKICDSVGQLSNEDVEMMKVLGNMLPMSNEEIPTEMYSIVPDESCEITGENATTKKLESSSNERSPLKEVNQRQI</sequence>
<accession>A0A7J6GDW2</accession>
<feature type="coiled-coil region" evidence="1">
    <location>
        <begin position="591"/>
        <end position="625"/>
    </location>
</feature>
<organism evidence="3 4">
    <name type="scientific">Cannabis sativa</name>
    <name type="common">Hemp</name>
    <name type="synonym">Marijuana</name>
    <dbReference type="NCBI Taxonomy" id="3483"/>
    <lineage>
        <taxon>Eukaryota</taxon>
        <taxon>Viridiplantae</taxon>
        <taxon>Streptophyta</taxon>
        <taxon>Embryophyta</taxon>
        <taxon>Tracheophyta</taxon>
        <taxon>Spermatophyta</taxon>
        <taxon>Magnoliopsida</taxon>
        <taxon>eudicotyledons</taxon>
        <taxon>Gunneridae</taxon>
        <taxon>Pentapetalae</taxon>
        <taxon>rosids</taxon>
        <taxon>fabids</taxon>
        <taxon>Rosales</taxon>
        <taxon>Cannabaceae</taxon>
        <taxon>Cannabis</taxon>
    </lineage>
</organism>
<feature type="compositionally biased region" description="Basic and acidic residues" evidence="2">
    <location>
        <begin position="845"/>
        <end position="855"/>
    </location>
</feature>
<reference evidence="3 4" key="1">
    <citation type="journal article" date="2020" name="bioRxiv">
        <title>Sequence and annotation of 42 cannabis genomes reveals extensive copy number variation in cannabinoid synthesis and pathogen resistance genes.</title>
        <authorList>
            <person name="Mckernan K.J."/>
            <person name="Helbert Y."/>
            <person name="Kane L.T."/>
            <person name="Ebling H."/>
            <person name="Zhang L."/>
            <person name="Liu B."/>
            <person name="Eaton Z."/>
            <person name="Mclaughlin S."/>
            <person name="Kingan S."/>
            <person name="Baybayan P."/>
            <person name="Concepcion G."/>
            <person name="Jordan M."/>
            <person name="Riva A."/>
            <person name="Barbazuk W."/>
            <person name="Harkins T."/>
        </authorList>
    </citation>
    <scope>NUCLEOTIDE SEQUENCE [LARGE SCALE GENOMIC DNA]</scope>
    <source>
        <strain evidence="4">cv. Jamaican Lion 4</strain>
        <tissue evidence="3">Leaf</tissue>
    </source>
</reference>
<evidence type="ECO:0000256" key="1">
    <source>
        <dbReference type="SAM" id="Coils"/>
    </source>
</evidence>
<evidence type="ECO:0000313" key="3">
    <source>
        <dbReference type="EMBL" id="KAF4381135.1"/>
    </source>
</evidence>
<dbReference type="InterPro" id="IPR040262">
    <property type="entry name" value="At4g38062-like"/>
</dbReference>
<evidence type="ECO:0000313" key="4">
    <source>
        <dbReference type="Proteomes" id="UP000525078"/>
    </source>
</evidence>
<keyword evidence="1" id="KW-0175">Coiled coil</keyword>
<gene>
    <name evidence="3" type="ORF">F8388_012057</name>
</gene>
<comment type="caution">
    <text evidence="3">The sequence shown here is derived from an EMBL/GenBank/DDBJ whole genome shotgun (WGS) entry which is preliminary data.</text>
</comment>
<proteinExistence type="predicted"/>
<dbReference type="Proteomes" id="UP000525078">
    <property type="component" value="Unassembled WGS sequence"/>
</dbReference>
<dbReference type="AlphaFoldDB" id="A0A7J6GDW2"/>
<dbReference type="PANTHER" id="PTHR45287:SF3">
    <property type="entry name" value="PROTEIN, PUTATIVE-RELATED"/>
    <property type="match status" value="1"/>
</dbReference>
<feature type="coiled-coil region" evidence="1">
    <location>
        <begin position="1"/>
        <end position="70"/>
    </location>
</feature>
<feature type="coiled-coil region" evidence="1">
    <location>
        <begin position="179"/>
        <end position="273"/>
    </location>
</feature>
<dbReference type="EMBL" id="JAATIP010000063">
    <property type="protein sequence ID" value="KAF4381135.1"/>
    <property type="molecule type" value="Genomic_DNA"/>
</dbReference>
<protein>
    <submittedName>
        <fullName evidence="3">Uncharacterized protein</fullName>
    </submittedName>
</protein>
<dbReference type="PANTHER" id="PTHR45287">
    <property type="entry name" value="OS03G0691500 PROTEIN"/>
    <property type="match status" value="1"/>
</dbReference>
<feature type="region of interest" description="Disordered" evidence="2">
    <location>
        <begin position="828"/>
        <end position="855"/>
    </location>
</feature>
<name>A0A7J6GDW2_CANSA</name>